<keyword evidence="5" id="KW-0597">Phosphoprotein</keyword>
<dbReference type="FunFam" id="2.60.120.430:FF:000004">
    <property type="entry name" value="Putative leucine-rich repeat receptor-like serine/threonine-protein kinase"/>
    <property type="match status" value="1"/>
</dbReference>
<dbReference type="InterPro" id="IPR032675">
    <property type="entry name" value="LRR_dom_sf"/>
</dbReference>
<keyword evidence="4" id="KW-0723">Serine/threonine-protein kinase</keyword>
<keyword evidence="10" id="KW-0677">Repeat</keyword>
<dbReference type="EMBL" id="CACRZD030000009">
    <property type="protein sequence ID" value="CAA6665684.1"/>
    <property type="molecule type" value="Genomic_DNA"/>
</dbReference>
<dbReference type="InterPro" id="IPR001245">
    <property type="entry name" value="Ser-Thr/Tyr_kinase_cat_dom"/>
</dbReference>
<dbReference type="AlphaFoldDB" id="A0A7I8J6L7"/>
<keyword evidence="14" id="KW-1133">Transmembrane helix</keyword>
<evidence type="ECO:0000256" key="15">
    <source>
        <dbReference type="ARBA" id="ARBA00023136"/>
    </source>
</evidence>
<keyword evidence="11 20" id="KW-0547">Nucleotide-binding</keyword>
<dbReference type="SMART" id="SM00220">
    <property type="entry name" value="S_TKc"/>
    <property type="match status" value="1"/>
</dbReference>
<dbReference type="Pfam" id="PF11721">
    <property type="entry name" value="Malectin"/>
    <property type="match status" value="1"/>
</dbReference>
<dbReference type="InterPro" id="IPR000719">
    <property type="entry name" value="Prot_kinase_dom"/>
</dbReference>
<evidence type="ECO:0000256" key="6">
    <source>
        <dbReference type="ARBA" id="ARBA00022614"/>
    </source>
</evidence>
<dbReference type="SUPFAM" id="SSF52047">
    <property type="entry name" value="RNI-like"/>
    <property type="match status" value="1"/>
</dbReference>
<dbReference type="GO" id="GO:0005886">
    <property type="term" value="C:plasma membrane"/>
    <property type="evidence" value="ECO:0007669"/>
    <property type="project" value="UniProtKB-SubCell"/>
</dbReference>
<dbReference type="Gene3D" id="3.30.200.20">
    <property type="entry name" value="Phosphorylase Kinase, domain 1"/>
    <property type="match status" value="1"/>
</dbReference>
<keyword evidence="17" id="KW-0325">Glycoprotein</keyword>
<evidence type="ECO:0000256" key="9">
    <source>
        <dbReference type="ARBA" id="ARBA00022729"/>
    </source>
</evidence>
<keyword evidence="13 20" id="KW-0067">ATP-binding</keyword>
<keyword evidence="12" id="KW-0418">Kinase</keyword>
<keyword evidence="16" id="KW-0675">Receptor</keyword>
<evidence type="ECO:0000256" key="7">
    <source>
        <dbReference type="ARBA" id="ARBA00022679"/>
    </source>
</evidence>
<dbReference type="FunFam" id="3.80.10.10:FF:000433">
    <property type="entry name" value="Putative LRR receptor-like serine/threonine-protein kinase isoform A"/>
    <property type="match status" value="1"/>
</dbReference>
<comment type="catalytic activity">
    <reaction evidence="18">
        <text>L-threonyl-[protein] + ATP = O-phospho-L-threonyl-[protein] + ADP + H(+)</text>
        <dbReference type="Rhea" id="RHEA:46608"/>
        <dbReference type="Rhea" id="RHEA-COMP:11060"/>
        <dbReference type="Rhea" id="RHEA-COMP:11605"/>
        <dbReference type="ChEBI" id="CHEBI:15378"/>
        <dbReference type="ChEBI" id="CHEBI:30013"/>
        <dbReference type="ChEBI" id="CHEBI:30616"/>
        <dbReference type="ChEBI" id="CHEBI:61977"/>
        <dbReference type="ChEBI" id="CHEBI:456216"/>
        <dbReference type="EC" id="2.7.11.1"/>
    </reaction>
</comment>
<evidence type="ECO:0000256" key="19">
    <source>
        <dbReference type="ARBA" id="ARBA00048679"/>
    </source>
</evidence>
<dbReference type="FunFam" id="3.80.10.10:FF:000452">
    <property type="entry name" value="Probable LRR receptor-like serine/threonine-protein kinase RFK1"/>
    <property type="match status" value="1"/>
</dbReference>
<evidence type="ECO:0000256" key="10">
    <source>
        <dbReference type="ARBA" id="ARBA00022737"/>
    </source>
</evidence>
<evidence type="ECO:0000256" key="16">
    <source>
        <dbReference type="ARBA" id="ARBA00023170"/>
    </source>
</evidence>
<keyword evidence="24" id="KW-1185">Reference proteome</keyword>
<dbReference type="PROSITE" id="PS50011">
    <property type="entry name" value="PROTEIN_KINASE_DOM"/>
    <property type="match status" value="1"/>
</dbReference>
<evidence type="ECO:0000313" key="24">
    <source>
        <dbReference type="Proteomes" id="UP001189122"/>
    </source>
</evidence>
<keyword evidence="15" id="KW-0472">Membrane</keyword>
<sequence>MRVRSLRLALTPFFGGLERERVVGNHHALFAAYFFRPAVTCFGDNCRRTGKKKYKTLNAGEIAHSKPKIHFLGCSCILFFGGVGEAVNALQQIAKSLKKTKWDFGVDPCSGRGNWNVSSSLKRIESSVICDCSSNSSACHVITMSLKGQNLTGVLPPEFARLRLLRKLDLSRNLLSGTLPPQWAALRLEFLSLMGNRMSGPFPEVLTNMTTLRNLSLEGNLFSGVIPRGLGNLVNLAELNINSNYFTGELPATLAGMNNLADLRISDNSFSGAIPAFIGKWTLLEKLHMQGSSLEGPIPSAISTLTRLADLRISDLKGRPSRFPDLSKMESLRYFRKIFRARRILRNCSIHGSIPGYIGEMKYLKTLDISFNKITGEIPRGFNQLGHVDFIYLTGNMITGEIPDWILERNDIADISFNNFTLGSLGPYECPRGNVNAVESYSRTVDKRSVQPCLKRNFPCASNKYQLSLHINCGGSEVMINRTKYEGDTEKKGASMLYQGTNWAFSSSGNFMDDGMDSDMYIASNTSALSMVNPELYTRARLSPLSLTYYGLCLENGIYSVKLHFSEIVFKNDNTFSSLGRRGFNVFIQVALLSVIRFSYGMNDFDIEDEAGGVGRAVIKVFNATVEDHSLKIQFYWAGRGTTGIPRRGTYGPLISAISLFPPQENKAKETLAKALVGASVSLVFLVLISVCWKKGCLGGKGAVDKDLKGLDLLTGSFNLNQIKIATKNFDPANKIGEGGFGSVYKGLLSDGAVIAVKQLSSRSRQGNREFVNEIGMISALQHPNLVKLYGCCTEGNQLLVIYEYMENNCLARSLFDPRWRLKLDWPMRQKICLGIARGLTYLHEESTLKIVHRDIKASNISDFGLAKLHEEGHTHISTRIAGTVGYMAPEYAMRGYLTEKADVYSFGVVALEIVSGKSNTNYRPKEEFVYLLDWACVLQERGNLLELVDPDLGSNYAEEEAMLMLNVALLCANAAPTLRPTMSTVVSLLEGRSSVQSLLSDLSSEGAASGTGQTPTMSSEGPYTDSTHSTEYGRASKAPDESLA</sequence>
<dbReference type="Gene3D" id="3.80.10.10">
    <property type="entry name" value="Ribonuclease Inhibitor"/>
    <property type="match status" value="3"/>
</dbReference>
<evidence type="ECO:0000256" key="5">
    <source>
        <dbReference type="ARBA" id="ARBA00022553"/>
    </source>
</evidence>
<gene>
    <name evidence="23" type="ORF">SI7747_09012073</name>
</gene>
<dbReference type="FunFam" id="3.30.200.20:FF:000217">
    <property type="entry name" value="probable LRR receptor-like serine/threonine-protein kinase At1g53430"/>
    <property type="match status" value="1"/>
</dbReference>
<evidence type="ECO:0000259" key="22">
    <source>
        <dbReference type="PROSITE" id="PS50011"/>
    </source>
</evidence>
<evidence type="ECO:0000313" key="23">
    <source>
        <dbReference type="EMBL" id="CAA2626370.1"/>
    </source>
</evidence>
<evidence type="ECO:0000256" key="4">
    <source>
        <dbReference type="ARBA" id="ARBA00022527"/>
    </source>
</evidence>
<feature type="domain" description="Protein kinase" evidence="22">
    <location>
        <begin position="730"/>
        <end position="1000"/>
    </location>
</feature>
<dbReference type="GO" id="GO:0005524">
    <property type="term" value="F:ATP binding"/>
    <property type="evidence" value="ECO:0007669"/>
    <property type="project" value="UniProtKB-UniRule"/>
</dbReference>
<dbReference type="InterPro" id="IPR011009">
    <property type="entry name" value="Kinase-like_dom_sf"/>
</dbReference>
<keyword evidence="9" id="KW-0732">Signal</keyword>
<evidence type="ECO:0000256" key="11">
    <source>
        <dbReference type="ARBA" id="ARBA00022741"/>
    </source>
</evidence>
<dbReference type="EC" id="2.7.11.1" evidence="3"/>
<evidence type="ECO:0000256" key="17">
    <source>
        <dbReference type="ARBA" id="ARBA00023180"/>
    </source>
</evidence>
<organism evidence="23">
    <name type="scientific">Spirodela intermedia</name>
    <name type="common">Intermediate duckweed</name>
    <dbReference type="NCBI Taxonomy" id="51605"/>
    <lineage>
        <taxon>Eukaryota</taxon>
        <taxon>Viridiplantae</taxon>
        <taxon>Streptophyta</taxon>
        <taxon>Embryophyta</taxon>
        <taxon>Tracheophyta</taxon>
        <taxon>Spermatophyta</taxon>
        <taxon>Magnoliopsida</taxon>
        <taxon>Liliopsida</taxon>
        <taxon>Araceae</taxon>
        <taxon>Lemnoideae</taxon>
        <taxon>Spirodela</taxon>
    </lineage>
</organism>
<evidence type="ECO:0000256" key="12">
    <source>
        <dbReference type="ARBA" id="ARBA00022777"/>
    </source>
</evidence>
<comment type="catalytic activity">
    <reaction evidence="19">
        <text>L-seryl-[protein] + ATP = O-phospho-L-seryl-[protein] + ADP + H(+)</text>
        <dbReference type="Rhea" id="RHEA:17989"/>
        <dbReference type="Rhea" id="RHEA-COMP:9863"/>
        <dbReference type="Rhea" id="RHEA-COMP:11604"/>
        <dbReference type="ChEBI" id="CHEBI:15378"/>
        <dbReference type="ChEBI" id="CHEBI:29999"/>
        <dbReference type="ChEBI" id="CHEBI:30616"/>
        <dbReference type="ChEBI" id="CHEBI:83421"/>
        <dbReference type="ChEBI" id="CHEBI:456216"/>
        <dbReference type="EC" id="2.7.11.1"/>
    </reaction>
</comment>
<dbReference type="Gene3D" id="2.60.120.430">
    <property type="entry name" value="Galactose-binding lectin"/>
    <property type="match status" value="1"/>
</dbReference>
<evidence type="ECO:0000256" key="8">
    <source>
        <dbReference type="ARBA" id="ARBA00022692"/>
    </source>
</evidence>
<comment type="subcellular location">
    <subcellularLocation>
        <location evidence="1">Cell membrane</location>
        <topology evidence="1">Single-pass membrane protein</topology>
    </subcellularLocation>
    <subcellularLocation>
        <location evidence="2">Membrane</location>
        <topology evidence="2">Single-pass type I membrane protein</topology>
    </subcellularLocation>
</comment>
<dbReference type="PROSITE" id="PS00107">
    <property type="entry name" value="PROTEIN_KINASE_ATP"/>
    <property type="match status" value="1"/>
</dbReference>
<dbReference type="Gene3D" id="1.10.510.10">
    <property type="entry name" value="Transferase(Phosphotransferase) domain 1"/>
    <property type="match status" value="1"/>
</dbReference>
<reference evidence="23 24" key="1">
    <citation type="submission" date="2019-12" db="EMBL/GenBank/DDBJ databases">
        <authorList>
            <person name="Scholz U."/>
            <person name="Mascher M."/>
            <person name="Fiebig A."/>
        </authorList>
    </citation>
    <scope>NUCLEOTIDE SEQUENCE</scope>
</reference>
<evidence type="ECO:0000256" key="20">
    <source>
        <dbReference type="PROSITE-ProRule" id="PRU10141"/>
    </source>
</evidence>
<feature type="compositionally biased region" description="Polar residues" evidence="21">
    <location>
        <begin position="1011"/>
        <end position="1031"/>
    </location>
</feature>
<evidence type="ECO:0000256" key="21">
    <source>
        <dbReference type="SAM" id="MobiDB-lite"/>
    </source>
</evidence>
<keyword evidence="7" id="KW-0808">Transferase</keyword>
<feature type="region of interest" description="Disordered" evidence="21">
    <location>
        <begin position="1001"/>
        <end position="1045"/>
    </location>
</feature>
<keyword evidence="6" id="KW-0433">Leucine-rich repeat</keyword>
<dbReference type="Pfam" id="PF07714">
    <property type="entry name" value="PK_Tyr_Ser-Thr"/>
    <property type="match status" value="1"/>
</dbReference>
<dbReference type="EMBL" id="LR743596">
    <property type="protein sequence ID" value="CAA2626370.1"/>
    <property type="molecule type" value="Genomic_DNA"/>
</dbReference>
<evidence type="ECO:0000256" key="13">
    <source>
        <dbReference type="ARBA" id="ARBA00022840"/>
    </source>
</evidence>
<dbReference type="FunFam" id="1.10.510.10:FF:000044">
    <property type="entry name" value="Putative LRR receptor-like serine/threonine-protein kinase"/>
    <property type="match status" value="1"/>
</dbReference>
<dbReference type="GO" id="GO:0004674">
    <property type="term" value="F:protein serine/threonine kinase activity"/>
    <property type="evidence" value="ECO:0007669"/>
    <property type="project" value="UniProtKB-KW"/>
</dbReference>
<dbReference type="CDD" id="cd14066">
    <property type="entry name" value="STKc_IRAK"/>
    <property type="match status" value="1"/>
</dbReference>
<dbReference type="InterPro" id="IPR017441">
    <property type="entry name" value="Protein_kinase_ATP_BS"/>
</dbReference>
<dbReference type="PANTHER" id="PTHR48006">
    <property type="entry name" value="LEUCINE-RICH REPEAT-CONTAINING PROTEIN DDB_G0281931-RELATED"/>
    <property type="match status" value="1"/>
</dbReference>
<name>A0A7I8J6L7_SPIIN</name>
<accession>A0A7I8J6L7</accession>
<dbReference type="Pfam" id="PF00560">
    <property type="entry name" value="LRR_1"/>
    <property type="match status" value="3"/>
</dbReference>
<proteinExistence type="predicted"/>
<evidence type="ECO:0000256" key="1">
    <source>
        <dbReference type="ARBA" id="ARBA00004162"/>
    </source>
</evidence>
<dbReference type="Proteomes" id="UP001189122">
    <property type="component" value="Unassembled WGS sequence"/>
</dbReference>
<evidence type="ECO:0000256" key="14">
    <source>
        <dbReference type="ARBA" id="ARBA00022989"/>
    </source>
</evidence>
<evidence type="ECO:0000256" key="18">
    <source>
        <dbReference type="ARBA" id="ARBA00047899"/>
    </source>
</evidence>
<dbReference type="InterPro" id="IPR021720">
    <property type="entry name" value="Malectin_dom"/>
</dbReference>
<dbReference type="InterPro" id="IPR001611">
    <property type="entry name" value="Leu-rich_rpt"/>
</dbReference>
<evidence type="ECO:0000256" key="2">
    <source>
        <dbReference type="ARBA" id="ARBA00004479"/>
    </source>
</evidence>
<feature type="binding site" evidence="20">
    <location>
        <position position="758"/>
    </location>
    <ligand>
        <name>ATP</name>
        <dbReference type="ChEBI" id="CHEBI:30616"/>
    </ligand>
</feature>
<dbReference type="InterPro" id="IPR051824">
    <property type="entry name" value="LRR_Rcpt-Like_S/T_Kinase"/>
</dbReference>
<keyword evidence="8" id="KW-0812">Transmembrane</keyword>
<dbReference type="PANTHER" id="PTHR48006:SF68">
    <property type="entry name" value="PROTEIN KINASE DOMAIN-CONTAINING PROTEIN"/>
    <property type="match status" value="1"/>
</dbReference>
<dbReference type="SUPFAM" id="SSF56112">
    <property type="entry name" value="Protein kinase-like (PK-like)"/>
    <property type="match status" value="1"/>
</dbReference>
<protein>
    <recommendedName>
        <fullName evidence="3">non-specific serine/threonine protein kinase</fullName>
        <ecNumber evidence="3">2.7.11.1</ecNumber>
    </recommendedName>
</protein>
<evidence type="ECO:0000256" key="3">
    <source>
        <dbReference type="ARBA" id="ARBA00012513"/>
    </source>
</evidence>